<dbReference type="EMBL" id="MN739100">
    <property type="protein sequence ID" value="QHS88579.1"/>
    <property type="molecule type" value="Genomic_DNA"/>
</dbReference>
<dbReference type="AlphaFoldDB" id="A0A6C0BAI4"/>
<accession>A0A6C0BAI4</accession>
<evidence type="ECO:0000313" key="1">
    <source>
        <dbReference type="EMBL" id="QHS88579.1"/>
    </source>
</evidence>
<name>A0A6C0BAI4_9ZZZZ</name>
<protein>
    <submittedName>
        <fullName evidence="1">Uncharacterized protein</fullName>
    </submittedName>
</protein>
<sequence>MNCPHCGITIEIEKINCAIFRCGIYKHNGQQIPPHLSKIECDQLKDKIWGCSKPFKYENGTLVICDYV</sequence>
<proteinExistence type="predicted"/>
<reference evidence="1" key="1">
    <citation type="journal article" date="2020" name="Nature">
        <title>Giant virus diversity and host interactions through global metagenomics.</title>
        <authorList>
            <person name="Schulz F."/>
            <person name="Roux S."/>
            <person name="Paez-Espino D."/>
            <person name="Jungbluth S."/>
            <person name="Walsh D.A."/>
            <person name="Denef V.J."/>
            <person name="McMahon K.D."/>
            <person name="Konstantinidis K.T."/>
            <person name="Eloe-Fadrosh E.A."/>
            <person name="Kyrpides N.C."/>
            <person name="Woyke T."/>
        </authorList>
    </citation>
    <scope>NUCLEOTIDE SEQUENCE</scope>
    <source>
        <strain evidence="1">GVMAG-M-3300010158-55</strain>
    </source>
</reference>
<organism evidence="1">
    <name type="scientific">viral metagenome</name>
    <dbReference type="NCBI Taxonomy" id="1070528"/>
    <lineage>
        <taxon>unclassified sequences</taxon>
        <taxon>metagenomes</taxon>
        <taxon>organismal metagenomes</taxon>
    </lineage>
</organism>